<gene>
    <name evidence="2" type="ORF">PG994_003527</name>
</gene>
<dbReference type="Proteomes" id="UP001480595">
    <property type="component" value="Unassembled WGS sequence"/>
</dbReference>
<proteinExistence type="predicted"/>
<comment type="caution">
    <text evidence="2">The sequence shown here is derived from an EMBL/GenBank/DDBJ whole genome shotgun (WGS) entry which is preliminary data.</text>
</comment>
<keyword evidence="3" id="KW-1185">Reference proteome</keyword>
<evidence type="ECO:0000256" key="1">
    <source>
        <dbReference type="SAM" id="MobiDB-lite"/>
    </source>
</evidence>
<dbReference type="RefSeq" id="XP_066719214.1">
    <property type="nucleotide sequence ID" value="XM_066854936.1"/>
</dbReference>
<accession>A0ABR1VYE0</accession>
<feature type="region of interest" description="Disordered" evidence="1">
    <location>
        <begin position="41"/>
        <end position="61"/>
    </location>
</feature>
<protein>
    <submittedName>
        <fullName evidence="2">Uncharacterized protein</fullName>
    </submittedName>
</protein>
<sequence>MNAASLECSYWPSDQPGSSINFGLDQPKQLFESMVMALEVGSSPKQQARPSKRSTRLSDQTPVPDIPRFVIEIGEIKVESHHHRLDGSLADHEVRHIGCHMVMDIESPIHERTSVVAGAPASRRGGRRSPQEKSDIWTAISTCLASWGVTNGGNVMEPISPKFDVAKLAARAEDWYQKGRECTPIQDLPELMRNTAINGNCRLHTPTDLFEEFKAKVAKSAGPRGKLVGIDMMVV</sequence>
<dbReference type="EMBL" id="JAQQWL010000004">
    <property type="protein sequence ID" value="KAK8076255.1"/>
    <property type="molecule type" value="Genomic_DNA"/>
</dbReference>
<reference evidence="2 3" key="1">
    <citation type="submission" date="2023-01" db="EMBL/GenBank/DDBJ databases">
        <title>Analysis of 21 Apiospora genomes using comparative genomics revels a genus with tremendous synthesis potential of carbohydrate active enzymes and secondary metabolites.</title>
        <authorList>
            <person name="Sorensen T."/>
        </authorList>
    </citation>
    <scope>NUCLEOTIDE SEQUENCE [LARGE SCALE GENOMIC DNA]</scope>
    <source>
        <strain evidence="2 3">CBS 135458</strain>
    </source>
</reference>
<organism evidence="2 3">
    <name type="scientific">Apiospora phragmitis</name>
    <dbReference type="NCBI Taxonomy" id="2905665"/>
    <lineage>
        <taxon>Eukaryota</taxon>
        <taxon>Fungi</taxon>
        <taxon>Dikarya</taxon>
        <taxon>Ascomycota</taxon>
        <taxon>Pezizomycotina</taxon>
        <taxon>Sordariomycetes</taxon>
        <taxon>Xylariomycetidae</taxon>
        <taxon>Amphisphaeriales</taxon>
        <taxon>Apiosporaceae</taxon>
        <taxon>Apiospora</taxon>
    </lineage>
</organism>
<evidence type="ECO:0000313" key="3">
    <source>
        <dbReference type="Proteomes" id="UP001480595"/>
    </source>
</evidence>
<dbReference type="GeneID" id="92087999"/>
<name>A0ABR1VYE0_9PEZI</name>
<evidence type="ECO:0000313" key="2">
    <source>
        <dbReference type="EMBL" id="KAK8076255.1"/>
    </source>
</evidence>